<dbReference type="GO" id="GO:0000775">
    <property type="term" value="C:chromosome, centromeric region"/>
    <property type="evidence" value="ECO:0007669"/>
    <property type="project" value="TreeGrafter"/>
</dbReference>
<feature type="region of interest" description="Disordered" evidence="1">
    <location>
        <begin position="434"/>
        <end position="457"/>
    </location>
</feature>
<evidence type="ECO:0000259" key="2">
    <source>
        <dbReference type="PROSITE" id="PS50090"/>
    </source>
</evidence>
<sequence length="1406" mass="155764">MLLSGTKKLTTKTERAVPYKSLPLHKIPLNAVTPVKDLFKMAEAQEHRPFQFSNPLGFEKGSTNRSMNAIHSTVLHEDNFYKLSPCELSSIAAEDTSPLGGDPVIFPPRWSKNVSLVMGHKKPPESPAKIFARMKAKVQKQNLLSGQSGDAQSLIDAHGPRARQERDMLYRTPRKADHPSTDAKDNQEAYYDINTIEAITLSPSMTPGKVQRLHPGTSPRKNTPSNGLPEPSKVFCKAPHQSNCSSTRLGQPIPSPSCSAGFHTRGEMGFEKQESSTNEIYHDPVFAMPAVPAKRSDIGTMRRDSVQNSPAKIFAQMKERVILQMRQEPNQVTSTADVNHRERIHGPCRRRTVPMGGDEADDELSLGANAGVSSSGSTAFPSPADDCSSVGMVYKHRTPARQRPLSAPEPIPDLANDSLLQNSPRIAIPKKRATVFQDREEAESETSKEQQVPTPQGISLTEWQLKSQNSRLFVDGFRLDKKVPWHSNLIAERISSNVLKTISGSIYILVGTMSPDPDSVFPGWFLKKFLFGFPEKWKDYLESYLSKLKSDLSSAPEKKMHKKGTDPKPSTKPYRMRAKEQSTITPKAKTPSGPEAKLQVNSAKLSRSGRLIKPPLEYWKGGRVILDSSMNVTIHEDYTSTLTCHKSDDIIALNGLSQSTRKTSLESSSAKSKVHDRGTERKKADMAVSSRKLSSSRKQLPEEALNVRRPDQGLLNQKYTVGLTPIKTSTALHQRCSENHLKYHLDSWDADSAGSGGQALLEDPVVVLVKLKELYLSDECSKVARSKEAEAPAPFRKLKQYPRRNRCSVREASSHSAGPTRHNVEKTHRSTKLAKSRSSSQRGLPSTSDAEHGLGPRTRSRSRATTDSSDQEKAEGRVPSRDSEGTERDEGPASKSGSQRRGRELTGKNRIGRLPRERRGVGLDLESDAISDPPILLGSPSRSKQGIRVISSPPKTTRTQRRGRCSQEAEPTEECDDGSSFLDPPRLFTMPRAGGRHQQRSRAASCLSNSDQARQEVLFSTGSDGDSTADCGSRAARRKRGPSVKASEDGPLCTDKGTDKETLNPQPTAHGSNSAHLFSKQRCFVSCDSESELSDFGLSPMDCQFSLSGKKRNVPQVKKGKPSSKPSSEEKGETKISAKGKNKEGSRKSKKEEPEEDEDDWTESELEKLHKAVSSFPKHKSGFWINVAMAVGTRSAEDCQEQYTHQQNVLHKAKARKKTTRGEKEEPVKDAPQITAKAGTLKRKQQMRNFLDQMPKDDHDDIFSSSPLQNKRVRLPTLSTNGEDCAFQNLQQDPQTPSSSAFPSVKTPHCLHISPGMLGSVNRNNNDKYVYQLQKKMGKGWANVRGQGSCPEKLNYTPSSSVKPTRRRPDAENESFVVWKMFSDKEPLPHPSDESGEEDYYFMDDD</sequence>
<dbReference type="PROSITE" id="PS50090">
    <property type="entry name" value="MYB_LIKE"/>
    <property type="match status" value="1"/>
</dbReference>
<feature type="compositionally biased region" description="Basic and acidic residues" evidence="1">
    <location>
        <begin position="699"/>
        <end position="711"/>
    </location>
</feature>
<protein>
    <recommendedName>
        <fullName evidence="2">Myb-like domain-containing protein</fullName>
    </recommendedName>
</protein>
<feature type="compositionally biased region" description="Basic and acidic residues" evidence="1">
    <location>
        <begin position="673"/>
        <end position="685"/>
    </location>
</feature>
<feature type="region of interest" description="Disordered" evidence="1">
    <location>
        <begin position="785"/>
        <end position="1075"/>
    </location>
</feature>
<evidence type="ECO:0000313" key="4">
    <source>
        <dbReference type="Proteomes" id="UP001152803"/>
    </source>
</evidence>
<dbReference type="SMART" id="SM00717">
    <property type="entry name" value="SANT"/>
    <property type="match status" value="1"/>
</dbReference>
<dbReference type="InterPro" id="IPR001005">
    <property type="entry name" value="SANT/Myb"/>
</dbReference>
<feature type="compositionally biased region" description="Low complexity" evidence="1">
    <location>
        <begin position="689"/>
        <end position="698"/>
    </location>
</feature>
<dbReference type="PANTHER" id="PTHR16124:SF3">
    <property type="entry name" value="MIS18-BINDING PROTEIN 1"/>
    <property type="match status" value="1"/>
</dbReference>
<accession>A0A9Q1E360</accession>
<feature type="compositionally biased region" description="Basic and acidic residues" evidence="1">
    <location>
        <begin position="1382"/>
        <end position="1393"/>
    </location>
</feature>
<dbReference type="Gene3D" id="1.10.10.60">
    <property type="entry name" value="Homeodomain-like"/>
    <property type="match status" value="1"/>
</dbReference>
<comment type="caution">
    <text evidence="3">The sequence shown here is derived from an EMBL/GenBank/DDBJ whole genome shotgun (WGS) entry which is preliminary data.</text>
</comment>
<feature type="compositionally biased region" description="Polar residues" evidence="1">
    <location>
        <begin position="659"/>
        <end position="671"/>
    </location>
</feature>
<feature type="compositionally biased region" description="Polar residues" evidence="1">
    <location>
        <begin position="1006"/>
        <end position="1026"/>
    </location>
</feature>
<dbReference type="OrthoDB" id="118550at2759"/>
<dbReference type="EMBL" id="JAFJMO010000001">
    <property type="protein sequence ID" value="KAJ8288770.1"/>
    <property type="molecule type" value="Genomic_DNA"/>
</dbReference>
<feature type="region of interest" description="Disordered" evidence="1">
    <location>
        <begin position="1110"/>
        <end position="1166"/>
    </location>
</feature>
<proteinExistence type="predicted"/>
<feature type="region of interest" description="Disordered" evidence="1">
    <location>
        <begin position="1207"/>
        <end position="1230"/>
    </location>
</feature>
<feature type="compositionally biased region" description="Basic residues" evidence="1">
    <location>
        <begin position="1110"/>
        <end position="1122"/>
    </location>
</feature>
<feature type="domain" description="Myb-like" evidence="2">
    <location>
        <begin position="1153"/>
        <end position="1207"/>
    </location>
</feature>
<feature type="region of interest" description="Disordered" evidence="1">
    <location>
        <begin position="555"/>
        <end position="597"/>
    </location>
</feature>
<feature type="compositionally biased region" description="Acidic residues" evidence="1">
    <location>
        <begin position="1154"/>
        <end position="1164"/>
    </location>
</feature>
<feature type="region of interest" description="Disordered" evidence="1">
    <location>
        <begin position="659"/>
        <end position="711"/>
    </location>
</feature>
<evidence type="ECO:0000256" key="1">
    <source>
        <dbReference type="SAM" id="MobiDB-lite"/>
    </source>
</evidence>
<dbReference type="InterPro" id="IPR009057">
    <property type="entry name" value="Homeodomain-like_sf"/>
</dbReference>
<keyword evidence="4" id="KW-1185">Reference proteome</keyword>
<name>A0A9Q1E360_CONCO</name>
<feature type="compositionally biased region" description="Basic and acidic residues" evidence="1">
    <location>
        <begin position="1220"/>
        <end position="1229"/>
    </location>
</feature>
<dbReference type="Pfam" id="PF09133">
    <property type="entry name" value="SANTA"/>
    <property type="match status" value="1"/>
</dbReference>
<dbReference type="SUPFAM" id="SSF46689">
    <property type="entry name" value="Homeodomain-like"/>
    <property type="match status" value="1"/>
</dbReference>
<feature type="compositionally biased region" description="Polar residues" evidence="1">
    <location>
        <begin position="1063"/>
        <end position="1075"/>
    </location>
</feature>
<feature type="compositionally biased region" description="Basic residues" evidence="1">
    <location>
        <begin position="796"/>
        <end position="807"/>
    </location>
</feature>
<evidence type="ECO:0000313" key="3">
    <source>
        <dbReference type="EMBL" id="KAJ8288770.1"/>
    </source>
</evidence>
<dbReference type="PANTHER" id="PTHR16124">
    <property type="entry name" value="MIS18-BINDING PROTEIN 1"/>
    <property type="match status" value="1"/>
</dbReference>
<dbReference type="InterPro" id="IPR015216">
    <property type="entry name" value="SANTA"/>
</dbReference>
<organism evidence="3 4">
    <name type="scientific">Conger conger</name>
    <name type="common">Conger eel</name>
    <name type="synonym">Muraena conger</name>
    <dbReference type="NCBI Taxonomy" id="82655"/>
    <lineage>
        <taxon>Eukaryota</taxon>
        <taxon>Metazoa</taxon>
        <taxon>Chordata</taxon>
        <taxon>Craniata</taxon>
        <taxon>Vertebrata</taxon>
        <taxon>Euteleostomi</taxon>
        <taxon>Actinopterygii</taxon>
        <taxon>Neopterygii</taxon>
        <taxon>Teleostei</taxon>
        <taxon>Anguilliformes</taxon>
        <taxon>Congridae</taxon>
        <taxon>Conger</taxon>
    </lineage>
</organism>
<feature type="region of interest" description="Disordered" evidence="1">
    <location>
        <begin position="1342"/>
        <end position="1406"/>
    </location>
</feature>
<feature type="region of interest" description="Disordered" evidence="1">
    <location>
        <begin position="203"/>
        <end position="231"/>
    </location>
</feature>
<feature type="compositionally biased region" description="Basic and acidic residues" evidence="1">
    <location>
        <begin position="870"/>
        <end position="892"/>
    </location>
</feature>
<reference evidence="3" key="1">
    <citation type="journal article" date="2023" name="Science">
        <title>Genome structures resolve the early diversification of teleost fishes.</title>
        <authorList>
            <person name="Parey E."/>
            <person name="Louis A."/>
            <person name="Montfort J."/>
            <person name="Bouchez O."/>
            <person name="Roques C."/>
            <person name="Iampietro C."/>
            <person name="Lluch J."/>
            <person name="Castinel A."/>
            <person name="Donnadieu C."/>
            <person name="Desvignes T."/>
            <person name="Floi Bucao C."/>
            <person name="Jouanno E."/>
            <person name="Wen M."/>
            <person name="Mejri S."/>
            <person name="Dirks R."/>
            <person name="Jansen H."/>
            <person name="Henkel C."/>
            <person name="Chen W.J."/>
            <person name="Zahm M."/>
            <person name="Cabau C."/>
            <person name="Klopp C."/>
            <person name="Thompson A.W."/>
            <person name="Robinson-Rechavi M."/>
            <person name="Braasch I."/>
            <person name="Lecointre G."/>
            <person name="Bobe J."/>
            <person name="Postlethwait J.H."/>
            <person name="Berthelot C."/>
            <person name="Roest Crollius H."/>
            <person name="Guiguen Y."/>
        </authorList>
    </citation>
    <scope>NUCLEOTIDE SEQUENCE</scope>
    <source>
        <strain evidence="3">Concon-B</strain>
    </source>
</reference>
<feature type="compositionally biased region" description="Basic and acidic residues" evidence="1">
    <location>
        <begin position="1127"/>
        <end position="1153"/>
    </location>
</feature>
<feature type="compositionally biased region" description="Acidic residues" evidence="1">
    <location>
        <begin position="1394"/>
        <end position="1406"/>
    </location>
</feature>
<feature type="compositionally biased region" description="Polar residues" evidence="1">
    <location>
        <begin position="836"/>
        <end position="848"/>
    </location>
</feature>
<gene>
    <name evidence="3" type="ORF">COCON_G00014290</name>
</gene>
<dbReference type="InterPro" id="IPR039110">
    <property type="entry name" value="KNL2-like"/>
</dbReference>
<dbReference type="Proteomes" id="UP001152803">
    <property type="component" value="Unassembled WGS sequence"/>
</dbReference>